<name>A0A497EUJ5_9CREN</name>
<dbReference type="AlphaFoldDB" id="A0A497EUJ5"/>
<feature type="domain" description="Nucleotidyl transferase" evidence="4">
    <location>
        <begin position="27"/>
        <end position="254"/>
    </location>
</feature>
<keyword evidence="1" id="KW-0808">Transferase</keyword>
<dbReference type="Gene3D" id="3.90.550.10">
    <property type="entry name" value="Spore Coat Polysaccharide Biosynthesis Protein SpsA, Chain A"/>
    <property type="match status" value="1"/>
</dbReference>
<evidence type="ECO:0000256" key="1">
    <source>
        <dbReference type="ARBA" id="ARBA00022679"/>
    </source>
</evidence>
<evidence type="ECO:0000259" key="4">
    <source>
        <dbReference type="Pfam" id="PF00483"/>
    </source>
</evidence>
<dbReference type="InterPro" id="IPR050065">
    <property type="entry name" value="GlmU-like"/>
</dbReference>
<evidence type="ECO:0000313" key="5">
    <source>
        <dbReference type="EMBL" id="RLE50702.1"/>
    </source>
</evidence>
<reference evidence="5 6" key="1">
    <citation type="submission" date="2018-06" db="EMBL/GenBank/DDBJ databases">
        <title>Extensive metabolic versatility and redundancy in microbially diverse, dynamic hydrothermal sediments.</title>
        <authorList>
            <person name="Dombrowski N."/>
            <person name="Teske A."/>
            <person name="Baker B.J."/>
        </authorList>
    </citation>
    <scope>NUCLEOTIDE SEQUENCE [LARGE SCALE GENOMIC DNA]</scope>
    <source>
        <strain evidence="5">B30_G17</strain>
    </source>
</reference>
<keyword evidence="3" id="KW-1133">Transmembrane helix</keyword>
<dbReference type="InterPro" id="IPR005835">
    <property type="entry name" value="NTP_transferase_dom"/>
</dbReference>
<protein>
    <recommendedName>
        <fullName evidence="4">Nucleotidyl transferase domain-containing protein</fullName>
    </recommendedName>
</protein>
<dbReference type="EMBL" id="QMQY01000052">
    <property type="protein sequence ID" value="RLE50702.1"/>
    <property type="molecule type" value="Genomic_DNA"/>
</dbReference>
<evidence type="ECO:0000313" key="6">
    <source>
        <dbReference type="Proteomes" id="UP000281962"/>
    </source>
</evidence>
<dbReference type="Pfam" id="PF00483">
    <property type="entry name" value="NTP_transferase"/>
    <property type="match status" value="1"/>
</dbReference>
<comment type="caution">
    <text evidence="5">The sequence shown here is derived from an EMBL/GenBank/DDBJ whole genome shotgun (WGS) entry which is preliminary data.</text>
</comment>
<organism evidence="5 6">
    <name type="scientific">Thermoproteota archaeon</name>
    <dbReference type="NCBI Taxonomy" id="2056631"/>
    <lineage>
        <taxon>Archaea</taxon>
        <taxon>Thermoproteota</taxon>
    </lineage>
</organism>
<dbReference type="PANTHER" id="PTHR43584:SF8">
    <property type="entry name" value="N-ACETYLMURAMATE ALPHA-1-PHOSPHATE URIDYLYLTRANSFERASE"/>
    <property type="match status" value="1"/>
</dbReference>
<dbReference type="SUPFAM" id="SSF53448">
    <property type="entry name" value="Nucleotide-diphospho-sugar transferases"/>
    <property type="match status" value="1"/>
</dbReference>
<accession>A0A497EUJ5</accession>
<dbReference type="GO" id="GO:0016779">
    <property type="term" value="F:nucleotidyltransferase activity"/>
    <property type="evidence" value="ECO:0007669"/>
    <property type="project" value="UniProtKB-KW"/>
</dbReference>
<gene>
    <name evidence="5" type="ORF">DRJ21_01540</name>
</gene>
<evidence type="ECO:0000256" key="2">
    <source>
        <dbReference type="ARBA" id="ARBA00022695"/>
    </source>
</evidence>
<keyword evidence="3" id="KW-0472">Membrane</keyword>
<evidence type="ECO:0000256" key="3">
    <source>
        <dbReference type="SAM" id="Phobius"/>
    </source>
</evidence>
<dbReference type="Proteomes" id="UP000281962">
    <property type="component" value="Unassembled WGS sequence"/>
</dbReference>
<dbReference type="InterPro" id="IPR029044">
    <property type="entry name" value="Nucleotide-diphossugar_trans"/>
</dbReference>
<proteinExistence type="predicted"/>
<sequence length="271" mass="30511">MVTKPNFEVIVFISFIHGGSSLYAEEAIILAAGLGTRMSDYIRDVPKPLVKILDVPLIMYAIAGFLNIGVRNFYIVVNQYNLKAISNIMGSLNVNVKLIVNNSPIRGNGYSLILGMKHVKNELFYISMSDHIYAPSIFKKLLYNADASIIVTVDSNPRYINIDEATKVMTQHGKVIDIGKEINEYTHVDIGLFIMKKKLYNDFKLFSENNYKIELSKLIKYSINKKHIVTALDIHGAPWMDVDTANDLIRATNLAQSFIEDVKKIITSSSK</sequence>
<keyword evidence="3" id="KW-0812">Transmembrane</keyword>
<keyword evidence="2" id="KW-0548">Nucleotidyltransferase</keyword>
<feature type="transmembrane region" description="Helical" evidence="3">
    <location>
        <begin position="57"/>
        <end position="77"/>
    </location>
</feature>
<dbReference type="PANTHER" id="PTHR43584">
    <property type="entry name" value="NUCLEOTIDYL TRANSFERASE"/>
    <property type="match status" value="1"/>
</dbReference>